<protein>
    <submittedName>
        <fullName evidence="2">Uncharacterized protein</fullName>
    </submittedName>
</protein>
<evidence type="ECO:0000313" key="3">
    <source>
        <dbReference type="Proteomes" id="UP001059596"/>
    </source>
</evidence>
<keyword evidence="1" id="KW-0472">Membrane</keyword>
<keyword evidence="3" id="KW-1185">Reference proteome</keyword>
<name>A0A9P9YNW4_9MUSC</name>
<reference evidence="2" key="1">
    <citation type="journal article" date="2023" name="Genome Biol. Evol.">
        <title>Long-read-based Genome Assembly of Drosophila gunungcola Reveals Fewer Chemosensory Genes in Flower-breeding Species.</title>
        <authorList>
            <person name="Negi A."/>
            <person name="Liao B.Y."/>
            <person name="Yeh S.D."/>
        </authorList>
    </citation>
    <scope>NUCLEOTIDE SEQUENCE</scope>
    <source>
        <strain evidence="2">Sukarami</strain>
    </source>
</reference>
<evidence type="ECO:0000256" key="1">
    <source>
        <dbReference type="SAM" id="Phobius"/>
    </source>
</evidence>
<dbReference type="Proteomes" id="UP001059596">
    <property type="component" value="Unassembled WGS sequence"/>
</dbReference>
<keyword evidence="1" id="KW-1133">Transmembrane helix</keyword>
<dbReference type="AlphaFoldDB" id="A0A9P9YNW4"/>
<feature type="transmembrane region" description="Helical" evidence="1">
    <location>
        <begin position="16"/>
        <end position="36"/>
    </location>
</feature>
<sequence length="74" mass="8370">MESGQQFAFVGERMRWLGILTGTYISLAMATMATMATRIPTENPLNGYEIHLKQLLQRMLWAANVKKCFGVIYG</sequence>
<dbReference type="EMBL" id="JAMKOV010000004">
    <property type="protein sequence ID" value="KAI8040443.1"/>
    <property type="molecule type" value="Genomic_DNA"/>
</dbReference>
<gene>
    <name evidence="2" type="ORF">M5D96_006386</name>
</gene>
<organism evidence="2 3">
    <name type="scientific">Drosophila gunungcola</name>
    <name type="common">fruit fly</name>
    <dbReference type="NCBI Taxonomy" id="103775"/>
    <lineage>
        <taxon>Eukaryota</taxon>
        <taxon>Metazoa</taxon>
        <taxon>Ecdysozoa</taxon>
        <taxon>Arthropoda</taxon>
        <taxon>Hexapoda</taxon>
        <taxon>Insecta</taxon>
        <taxon>Pterygota</taxon>
        <taxon>Neoptera</taxon>
        <taxon>Endopterygota</taxon>
        <taxon>Diptera</taxon>
        <taxon>Brachycera</taxon>
        <taxon>Muscomorpha</taxon>
        <taxon>Ephydroidea</taxon>
        <taxon>Drosophilidae</taxon>
        <taxon>Drosophila</taxon>
        <taxon>Sophophora</taxon>
    </lineage>
</organism>
<evidence type="ECO:0000313" key="2">
    <source>
        <dbReference type="EMBL" id="KAI8040443.1"/>
    </source>
</evidence>
<keyword evidence="1" id="KW-0812">Transmembrane</keyword>
<accession>A0A9P9YNW4</accession>
<proteinExistence type="predicted"/>
<comment type="caution">
    <text evidence="2">The sequence shown here is derived from an EMBL/GenBank/DDBJ whole genome shotgun (WGS) entry which is preliminary data.</text>
</comment>